<name>A0ABU2MXU7_9ACTN</name>
<protein>
    <submittedName>
        <fullName evidence="1">Uncharacterized protein</fullName>
    </submittedName>
</protein>
<accession>A0ABU2MXU7</accession>
<keyword evidence="2" id="KW-1185">Reference proteome</keyword>
<reference evidence="2" key="1">
    <citation type="submission" date="2023-07" db="EMBL/GenBank/DDBJ databases">
        <title>30 novel species of actinomycetes from the DSMZ collection.</title>
        <authorList>
            <person name="Nouioui I."/>
        </authorList>
    </citation>
    <scope>NUCLEOTIDE SEQUENCE [LARGE SCALE GENOMIC DNA]</scope>
    <source>
        <strain evidence="2">DSM 44938</strain>
    </source>
</reference>
<evidence type="ECO:0000313" key="2">
    <source>
        <dbReference type="Proteomes" id="UP001183246"/>
    </source>
</evidence>
<comment type="caution">
    <text evidence="1">The sequence shown here is derived from an EMBL/GenBank/DDBJ whole genome shotgun (WGS) entry which is preliminary data.</text>
</comment>
<gene>
    <name evidence="1" type="ORF">RM590_28395</name>
</gene>
<proteinExistence type="predicted"/>
<dbReference type="Proteomes" id="UP001183246">
    <property type="component" value="Unassembled WGS sequence"/>
</dbReference>
<organism evidence="1 2">
    <name type="scientific">Streptomyces litchfieldiae</name>
    <dbReference type="NCBI Taxonomy" id="3075543"/>
    <lineage>
        <taxon>Bacteria</taxon>
        <taxon>Bacillati</taxon>
        <taxon>Actinomycetota</taxon>
        <taxon>Actinomycetes</taxon>
        <taxon>Kitasatosporales</taxon>
        <taxon>Streptomycetaceae</taxon>
        <taxon>Streptomyces</taxon>
    </lineage>
</organism>
<evidence type="ECO:0000313" key="1">
    <source>
        <dbReference type="EMBL" id="MDT0346472.1"/>
    </source>
</evidence>
<dbReference type="RefSeq" id="WP_311707697.1">
    <property type="nucleotide sequence ID" value="NZ_JAVREL010000021.1"/>
</dbReference>
<sequence length="82" mass="9509">MSWALIRLQRFATLDTRSPGDLSRLQLIATLEAAAHTAETHRAVPRLTSWIRRIAAVLRRRWPDADQDFSDSARFPPYRARH</sequence>
<dbReference type="EMBL" id="JAVREL010000021">
    <property type="protein sequence ID" value="MDT0346472.1"/>
    <property type="molecule type" value="Genomic_DNA"/>
</dbReference>